<dbReference type="InterPro" id="IPR052350">
    <property type="entry name" value="Metallo-dep_Lactonases"/>
</dbReference>
<feature type="domain" description="Amidohydrolase-related" evidence="2">
    <location>
        <begin position="22"/>
        <end position="312"/>
    </location>
</feature>
<dbReference type="RefSeq" id="WP_051527725.1">
    <property type="nucleotide sequence ID" value="NZ_JBHLZN010000001.1"/>
</dbReference>
<organism evidence="3 4">
    <name type="scientific">Balneatrix alpica</name>
    <dbReference type="NCBI Taxonomy" id="75684"/>
    <lineage>
        <taxon>Bacteria</taxon>
        <taxon>Pseudomonadati</taxon>
        <taxon>Pseudomonadota</taxon>
        <taxon>Gammaproteobacteria</taxon>
        <taxon>Oceanospirillales</taxon>
        <taxon>Balneatrichaceae</taxon>
        <taxon>Balneatrix</taxon>
    </lineage>
</organism>
<dbReference type="EMBL" id="JBHLZN010000001">
    <property type="protein sequence ID" value="MFB9885160.1"/>
    <property type="molecule type" value="Genomic_DNA"/>
</dbReference>
<sequence>MKIANVGKPERQDEEGDLLPMVDAHHHLWQLDALEYGWLRARGTPKPFGDPTPIQRDYLLDEYRHDCAVMNVCKSVHVQADGALPDPVAETAWLQGIADQYGFPHGIIGFADLLQDDLAETLARHCCYPNFRGIRQIVSRHPDTRLSFCQRDLLAEDKWRANFSLLGELGLSFELQLYPHQMAQAAHFLAHYPEIPVVISHAGSPWDQSEEGICAWREGLSLLASLDQVYIKVSGLGMFDHALHEERVGLIIRTILELFGSQRMMLGSNFPVDSLYADYSSVIGLYRQQLSTLSRTEQVAILSTNAERFYRI</sequence>
<dbReference type="Proteomes" id="UP001589628">
    <property type="component" value="Unassembled WGS sequence"/>
</dbReference>
<evidence type="ECO:0000259" key="2">
    <source>
        <dbReference type="Pfam" id="PF04909"/>
    </source>
</evidence>
<dbReference type="PANTHER" id="PTHR43569">
    <property type="entry name" value="AMIDOHYDROLASE"/>
    <property type="match status" value="1"/>
</dbReference>
<comment type="similarity">
    <text evidence="1">Belongs to the metallo-dependent hydrolases superfamily.</text>
</comment>
<dbReference type="PANTHER" id="PTHR43569:SF1">
    <property type="entry name" value="BLL3371 PROTEIN"/>
    <property type="match status" value="1"/>
</dbReference>
<dbReference type="SUPFAM" id="SSF51556">
    <property type="entry name" value="Metallo-dependent hydrolases"/>
    <property type="match status" value="1"/>
</dbReference>
<name>A0ABV5Z7E2_9GAMM</name>
<keyword evidence="4" id="KW-1185">Reference proteome</keyword>
<dbReference type="Pfam" id="PF04909">
    <property type="entry name" value="Amidohydro_2"/>
    <property type="match status" value="1"/>
</dbReference>
<gene>
    <name evidence="3" type="ORF">ACFFLH_01865</name>
</gene>
<accession>A0ABV5Z7E2</accession>
<dbReference type="InterPro" id="IPR006680">
    <property type="entry name" value="Amidohydro-rel"/>
</dbReference>
<dbReference type="Gene3D" id="3.20.20.140">
    <property type="entry name" value="Metal-dependent hydrolases"/>
    <property type="match status" value="1"/>
</dbReference>
<proteinExistence type="inferred from homology"/>
<evidence type="ECO:0000313" key="3">
    <source>
        <dbReference type="EMBL" id="MFB9885160.1"/>
    </source>
</evidence>
<reference evidence="3 4" key="1">
    <citation type="submission" date="2024-09" db="EMBL/GenBank/DDBJ databases">
        <authorList>
            <person name="Sun Q."/>
            <person name="Mori K."/>
        </authorList>
    </citation>
    <scope>NUCLEOTIDE SEQUENCE [LARGE SCALE GENOMIC DNA]</scope>
    <source>
        <strain evidence="3 4">ATCC 51285</strain>
    </source>
</reference>
<evidence type="ECO:0000313" key="4">
    <source>
        <dbReference type="Proteomes" id="UP001589628"/>
    </source>
</evidence>
<dbReference type="InterPro" id="IPR032466">
    <property type="entry name" value="Metal_Hydrolase"/>
</dbReference>
<comment type="caution">
    <text evidence="3">The sequence shown here is derived from an EMBL/GenBank/DDBJ whole genome shotgun (WGS) entry which is preliminary data.</text>
</comment>
<protein>
    <submittedName>
        <fullName evidence="3">Amidohydrolase family protein</fullName>
    </submittedName>
</protein>
<evidence type="ECO:0000256" key="1">
    <source>
        <dbReference type="ARBA" id="ARBA00038310"/>
    </source>
</evidence>